<dbReference type="EC" id="5.2.1.8" evidence="3"/>
<dbReference type="OrthoDB" id="423037at2759"/>
<dbReference type="Proteomes" id="UP000789595">
    <property type="component" value="Unassembled WGS sequence"/>
</dbReference>
<keyword evidence="5" id="KW-1133">Transmembrane helix</keyword>
<keyword evidence="3" id="KW-0413">Isomerase</keyword>
<dbReference type="PANTHER" id="PTHR45625:SF6">
    <property type="entry name" value="SPLICEOSOME-ASSOCIATED PROTEIN CWC27 HOMOLOG"/>
    <property type="match status" value="1"/>
</dbReference>
<dbReference type="AlphaFoldDB" id="A0A7S4A6L4"/>
<gene>
    <name evidence="7" type="ORF">PCAL00307_LOCUS20904</name>
    <name evidence="8" type="ORF">PECAL_3P12300</name>
</gene>
<dbReference type="PROSITE" id="PS50072">
    <property type="entry name" value="CSA_PPIASE_2"/>
    <property type="match status" value="1"/>
</dbReference>
<reference evidence="8" key="2">
    <citation type="submission" date="2021-11" db="EMBL/GenBank/DDBJ databases">
        <authorList>
            <consortium name="Genoscope - CEA"/>
            <person name="William W."/>
        </authorList>
    </citation>
    <scope>NUCLEOTIDE SEQUENCE</scope>
</reference>
<evidence type="ECO:0000256" key="2">
    <source>
        <dbReference type="ARBA" id="ARBA00023242"/>
    </source>
</evidence>
<dbReference type="Gene3D" id="2.40.100.10">
    <property type="entry name" value="Cyclophilin-like"/>
    <property type="match status" value="1"/>
</dbReference>
<sequence length="285" mass="31290">MRLISGALLLCAGTFAQQQPDAIVDFEVQLKPGEPIETFAVHVYRKWAPKGASRFLKLVDDGHFDGCAFFRVINRFMAQFGINGDPERQGRWRRKSIQDEVAGEHVPKSNTRGRITFAHAGPNSRSTQLFINFGDNSRLDRENFPPFGEVDEAGMSVVDRLHVTGEGGPKGPGPSQGKINNQGDAYLSKEFPELSKIVSARRRPEALVPHRKGDIDGDGKLDGKDTAILEHYARLRGATLAPVAAKPAEMPAAASGDDGFYVWFAAATLFFVVASLRRRRAAKES</sequence>
<dbReference type="PANTHER" id="PTHR45625">
    <property type="entry name" value="PEPTIDYL-PROLYL CIS-TRANS ISOMERASE-RELATED"/>
    <property type="match status" value="1"/>
</dbReference>
<accession>A0A7S4A6L4</accession>
<dbReference type="Pfam" id="PF00160">
    <property type="entry name" value="Pro_isomerase"/>
    <property type="match status" value="1"/>
</dbReference>
<name>A0A7S4A6L4_9STRA</name>
<feature type="signal peptide" evidence="3">
    <location>
        <begin position="1"/>
        <end position="16"/>
    </location>
</feature>
<comment type="subcellular location">
    <subcellularLocation>
        <location evidence="1">Nucleus</location>
    </subcellularLocation>
</comment>
<dbReference type="SUPFAM" id="SSF50891">
    <property type="entry name" value="Cyclophilin-like"/>
    <property type="match status" value="1"/>
</dbReference>
<dbReference type="PRINTS" id="PR00153">
    <property type="entry name" value="CSAPPISMRASE"/>
</dbReference>
<feature type="region of interest" description="Disordered" evidence="4">
    <location>
        <begin position="163"/>
        <end position="183"/>
    </location>
</feature>
<evidence type="ECO:0000313" key="8">
    <source>
        <dbReference type="EMBL" id="CAH0371297.1"/>
    </source>
</evidence>
<organism evidence="7">
    <name type="scientific">Pelagomonas calceolata</name>
    <dbReference type="NCBI Taxonomy" id="35677"/>
    <lineage>
        <taxon>Eukaryota</taxon>
        <taxon>Sar</taxon>
        <taxon>Stramenopiles</taxon>
        <taxon>Ochrophyta</taxon>
        <taxon>Pelagophyceae</taxon>
        <taxon>Pelagomonadales</taxon>
        <taxon>Pelagomonadaceae</taxon>
        <taxon>Pelagomonas</taxon>
    </lineage>
</organism>
<evidence type="ECO:0000256" key="3">
    <source>
        <dbReference type="RuleBase" id="RU363019"/>
    </source>
</evidence>
<feature type="transmembrane region" description="Helical" evidence="5">
    <location>
        <begin position="260"/>
        <end position="276"/>
    </location>
</feature>
<keyword evidence="2" id="KW-0539">Nucleus</keyword>
<comment type="function">
    <text evidence="3">PPIases accelerate the folding of proteins. It catalyzes the cis-trans isomerization of proline imidic peptide bonds in oligopeptides.</text>
</comment>
<comment type="similarity">
    <text evidence="3">Belongs to the cyclophilin-type PPIase family.</text>
</comment>
<proteinExistence type="inferred from homology"/>
<dbReference type="EMBL" id="HBIW01024236">
    <property type="protein sequence ID" value="CAE0705455.1"/>
    <property type="molecule type" value="Transcribed_RNA"/>
</dbReference>
<keyword evidence="3" id="KW-0697">Rotamase</keyword>
<keyword evidence="5" id="KW-0472">Membrane</keyword>
<dbReference type="GO" id="GO:0003755">
    <property type="term" value="F:peptidyl-prolyl cis-trans isomerase activity"/>
    <property type="evidence" value="ECO:0007669"/>
    <property type="project" value="UniProtKB-UniRule"/>
</dbReference>
<reference evidence="7" key="1">
    <citation type="submission" date="2021-01" db="EMBL/GenBank/DDBJ databases">
        <authorList>
            <person name="Corre E."/>
            <person name="Pelletier E."/>
            <person name="Niang G."/>
            <person name="Scheremetjew M."/>
            <person name="Finn R."/>
            <person name="Kale V."/>
            <person name="Holt S."/>
            <person name="Cochrane G."/>
            <person name="Meng A."/>
            <person name="Brown T."/>
            <person name="Cohen L."/>
        </authorList>
    </citation>
    <scope>NUCLEOTIDE SEQUENCE</scope>
    <source>
        <strain evidence="7">CCMP1756</strain>
    </source>
</reference>
<feature type="domain" description="PPIase cyclophilin-type" evidence="6">
    <location>
        <begin position="33"/>
        <end position="172"/>
    </location>
</feature>
<protein>
    <recommendedName>
        <fullName evidence="3">Peptidyl-prolyl cis-trans isomerase</fullName>
        <shortName evidence="3">PPIase</shortName>
        <ecNumber evidence="3">5.2.1.8</ecNumber>
    </recommendedName>
</protein>
<evidence type="ECO:0000259" key="6">
    <source>
        <dbReference type="PROSITE" id="PS50072"/>
    </source>
</evidence>
<keyword evidence="3" id="KW-0732">Signal</keyword>
<dbReference type="GO" id="GO:0071013">
    <property type="term" value="C:catalytic step 2 spliceosome"/>
    <property type="evidence" value="ECO:0007669"/>
    <property type="project" value="TreeGrafter"/>
</dbReference>
<evidence type="ECO:0000256" key="1">
    <source>
        <dbReference type="ARBA" id="ARBA00004123"/>
    </source>
</evidence>
<keyword evidence="5" id="KW-0812">Transmembrane</keyword>
<dbReference type="InterPro" id="IPR044666">
    <property type="entry name" value="Cyclophilin_A-like"/>
</dbReference>
<dbReference type="InterPro" id="IPR002130">
    <property type="entry name" value="Cyclophilin-type_PPIase_dom"/>
</dbReference>
<evidence type="ECO:0000313" key="9">
    <source>
        <dbReference type="Proteomes" id="UP000789595"/>
    </source>
</evidence>
<feature type="chain" id="PRO_5035956919" description="Peptidyl-prolyl cis-trans isomerase" evidence="3">
    <location>
        <begin position="17"/>
        <end position="285"/>
    </location>
</feature>
<comment type="catalytic activity">
    <reaction evidence="3">
        <text>[protein]-peptidylproline (omega=180) = [protein]-peptidylproline (omega=0)</text>
        <dbReference type="Rhea" id="RHEA:16237"/>
        <dbReference type="Rhea" id="RHEA-COMP:10747"/>
        <dbReference type="Rhea" id="RHEA-COMP:10748"/>
        <dbReference type="ChEBI" id="CHEBI:83833"/>
        <dbReference type="ChEBI" id="CHEBI:83834"/>
        <dbReference type="EC" id="5.2.1.8"/>
    </reaction>
</comment>
<dbReference type="InterPro" id="IPR029000">
    <property type="entry name" value="Cyclophilin-like_dom_sf"/>
</dbReference>
<dbReference type="EMBL" id="CAKKNE010000003">
    <property type="protein sequence ID" value="CAH0371297.1"/>
    <property type="molecule type" value="Genomic_DNA"/>
</dbReference>
<evidence type="ECO:0000256" key="4">
    <source>
        <dbReference type="SAM" id="MobiDB-lite"/>
    </source>
</evidence>
<keyword evidence="9" id="KW-1185">Reference proteome</keyword>
<evidence type="ECO:0000256" key="5">
    <source>
        <dbReference type="SAM" id="Phobius"/>
    </source>
</evidence>
<evidence type="ECO:0000313" key="7">
    <source>
        <dbReference type="EMBL" id="CAE0705455.1"/>
    </source>
</evidence>